<evidence type="ECO:0000313" key="2">
    <source>
        <dbReference type="EMBL" id="SFH90593.1"/>
    </source>
</evidence>
<dbReference type="OrthoDB" id="1664752at2"/>
<dbReference type="RefSeq" id="WP_075442805.1">
    <property type="nucleotide sequence ID" value="NZ_FOQK01000008.1"/>
</dbReference>
<name>A0A1I3DVC6_SELRU</name>
<dbReference type="Proteomes" id="UP000183639">
    <property type="component" value="Unassembled WGS sequence"/>
</dbReference>
<sequence length="165" mass="18851">MKKIVLTLLAFLLLTCQSAFAANPYPRTLDNGNLVFVAGHMGYGIYAIRSSVDVQLYQPPKYQIAINSITVNVDTGQRGDVEIHYFRYNWDTKTVYYYSQQKDTWLKWDLNCTYSFATGAPFVPNLAEVAFVSAYNMKFYGNKLGYTYGSWQRVIPESLYQALGI</sequence>
<organism evidence="2 3">
    <name type="scientific">Selenomonas ruminantium</name>
    <dbReference type="NCBI Taxonomy" id="971"/>
    <lineage>
        <taxon>Bacteria</taxon>
        <taxon>Bacillati</taxon>
        <taxon>Bacillota</taxon>
        <taxon>Negativicutes</taxon>
        <taxon>Selenomonadales</taxon>
        <taxon>Selenomonadaceae</taxon>
        <taxon>Selenomonas</taxon>
    </lineage>
</organism>
<accession>A0A1I3DVC6</accession>
<protein>
    <submittedName>
        <fullName evidence="2">Uncharacterized protein</fullName>
    </submittedName>
</protein>
<reference evidence="2 3" key="1">
    <citation type="submission" date="2016-10" db="EMBL/GenBank/DDBJ databases">
        <authorList>
            <person name="de Groot N.N."/>
        </authorList>
    </citation>
    <scope>NUCLEOTIDE SEQUENCE [LARGE SCALE GENOMIC DNA]</scope>
    <source>
        <strain evidence="2 3">Z108</strain>
    </source>
</reference>
<proteinExistence type="predicted"/>
<dbReference type="EMBL" id="FOQK01000008">
    <property type="protein sequence ID" value="SFH90593.1"/>
    <property type="molecule type" value="Genomic_DNA"/>
</dbReference>
<feature type="signal peptide" evidence="1">
    <location>
        <begin position="1"/>
        <end position="21"/>
    </location>
</feature>
<feature type="chain" id="PRO_5010198555" evidence="1">
    <location>
        <begin position="22"/>
        <end position="165"/>
    </location>
</feature>
<keyword evidence="1" id="KW-0732">Signal</keyword>
<evidence type="ECO:0000313" key="3">
    <source>
        <dbReference type="Proteomes" id="UP000183639"/>
    </source>
</evidence>
<dbReference type="AlphaFoldDB" id="A0A1I3DVC6"/>
<gene>
    <name evidence="2" type="ORF">SAMN04487861_10811</name>
</gene>
<evidence type="ECO:0000256" key="1">
    <source>
        <dbReference type="SAM" id="SignalP"/>
    </source>
</evidence>